<name>A0A1I0TZQ6_9NOCA</name>
<dbReference type="InterPro" id="IPR000659">
    <property type="entry name" value="Pyridox_Oxase"/>
</dbReference>
<keyword evidence="2 5" id="KW-0285">Flavoprotein</keyword>
<feature type="binding site" evidence="5 7">
    <location>
        <position position="100"/>
    </location>
    <ligand>
        <name>FMN</name>
        <dbReference type="ChEBI" id="CHEBI:58210"/>
    </ligand>
</feature>
<feature type="binding site" evidence="5 7">
    <location>
        <position position="202"/>
    </location>
    <ligand>
        <name>FMN</name>
        <dbReference type="ChEBI" id="CHEBI:58210"/>
    </ligand>
</feature>
<dbReference type="Gene3D" id="2.30.110.10">
    <property type="entry name" value="Electron Transport, Fmn-binding Protein, Chain A"/>
    <property type="match status" value="1"/>
</dbReference>
<feature type="binding site" evidence="5 6">
    <location>
        <position position="140"/>
    </location>
    <ligand>
        <name>substrate</name>
    </ligand>
</feature>
<gene>
    <name evidence="5" type="primary">pdxH</name>
    <name evidence="10" type="ORF">SAMN05444374_11175</name>
</gene>
<dbReference type="GO" id="GO:0004733">
    <property type="term" value="F:pyridoxamine phosphate oxidase activity"/>
    <property type="evidence" value="ECO:0007669"/>
    <property type="project" value="UniProtKB-UniRule"/>
</dbReference>
<comment type="caution">
    <text evidence="5">Lacks conserved residue(s) required for the propagation of feature annotation.</text>
</comment>
<comment type="cofactor">
    <cofactor evidence="5 7">
        <name>FMN</name>
        <dbReference type="ChEBI" id="CHEBI:58210"/>
    </cofactor>
    <text evidence="5 7">Binds 1 FMN per subunit.</text>
</comment>
<comment type="subunit">
    <text evidence="5">Homodimer.</text>
</comment>
<feature type="binding site" evidence="5 7">
    <location>
        <position position="122"/>
    </location>
    <ligand>
        <name>FMN</name>
        <dbReference type="ChEBI" id="CHEBI:58210"/>
    </ligand>
</feature>
<evidence type="ECO:0000256" key="6">
    <source>
        <dbReference type="PIRSR" id="PIRSR000190-1"/>
    </source>
</evidence>
<evidence type="ECO:0000259" key="9">
    <source>
        <dbReference type="Pfam" id="PF10590"/>
    </source>
</evidence>
<comment type="catalytic activity">
    <reaction evidence="5">
        <text>pyridoxine 5'-phosphate + O2 = pyridoxal 5'-phosphate + H2O2</text>
        <dbReference type="Rhea" id="RHEA:15149"/>
        <dbReference type="ChEBI" id="CHEBI:15379"/>
        <dbReference type="ChEBI" id="CHEBI:16240"/>
        <dbReference type="ChEBI" id="CHEBI:58589"/>
        <dbReference type="ChEBI" id="CHEBI:597326"/>
        <dbReference type="EC" id="1.4.3.5"/>
    </reaction>
</comment>
<sequence>MSDAGSTFRRVNDESQRVDLADMRVAYGGDADVTEADLAGGWLALARSWLQQAIDARLPEPNAIVLGTVDGEGRPATRTVLCKEMRDDGIVFYTNHTSEKGGHLAGRPVASATFPWIGIQRQVTVRGPVTRVSEQETAAYWATRPRGSQLGAWASEQSRPIASRVELERQLAEVARRFEGGEVPVPPHWGGYLIAAETVEFWQGRNNRLHNRLRVTPQDGAVVRLQP</sequence>
<comment type="pathway">
    <text evidence="5">Cofactor metabolism; pyridoxal 5'-phosphate salvage; pyridoxal 5'-phosphate from pyridoxamine 5'-phosphate: step 1/1.</text>
</comment>
<dbReference type="NCBIfam" id="NF004231">
    <property type="entry name" value="PRK05679.1"/>
    <property type="match status" value="1"/>
</dbReference>
<keyword evidence="4 5" id="KW-0560">Oxidoreductase</keyword>
<evidence type="ECO:0000313" key="10">
    <source>
        <dbReference type="EMBL" id="SFA57113.1"/>
    </source>
</evidence>
<keyword evidence="5" id="KW-0664">Pyridoxine biosynthesis</keyword>
<comment type="similarity">
    <text evidence="1 5">Belongs to the pyridoxamine 5'-phosphate oxidase family.</text>
</comment>
<dbReference type="PANTHER" id="PTHR10851">
    <property type="entry name" value="PYRIDOXINE-5-PHOSPHATE OXIDASE"/>
    <property type="match status" value="1"/>
</dbReference>
<feature type="binding site" evidence="5 6">
    <location>
        <begin position="208"/>
        <end position="210"/>
    </location>
    <ligand>
        <name>substrate</name>
    </ligand>
</feature>
<reference evidence="10 11" key="1">
    <citation type="submission" date="2016-10" db="EMBL/GenBank/DDBJ databases">
        <authorList>
            <person name="de Groot N.N."/>
        </authorList>
    </citation>
    <scope>NUCLEOTIDE SEQUENCE [LARGE SCALE GENOMIC DNA]</scope>
    <source>
        <strain evidence="10 11">DSM 44908</strain>
    </source>
</reference>
<feature type="domain" description="Pyridoxamine 5'-phosphate oxidase N-terminal" evidence="8">
    <location>
        <begin position="50"/>
        <end position="175"/>
    </location>
</feature>
<dbReference type="PIRSF" id="PIRSF000190">
    <property type="entry name" value="Pyd_amn-ph_oxd"/>
    <property type="match status" value="1"/>
</dbReference>
<comment type="catalytic activity">
    <reaction evidence="5">
        <text>pyridoxamine 5'-phosphate + O2 + H2O = pyridoxal 5'-phosphate + H2O2 + NH4(+)</text>
        <dbReference type="Rhea" id="RHEA:15817"/>
        <dbReference type="ChEBI" id="CHEBI:15377"/>
        <dbReference type="ChEBI" id="CHEBI:15379"/>
        <dbReference type="ChEBI" id="CHEBI:16240"/>
        <dbReference type="ChEBI" id="CHEBI:28938"/>
        <dbReference type="ChEBI" id="CHEBI:58451"/>
        <dbReference type="ChEBI" id="CHEBI:597326"/>
        <dbReference type="EC" id="1.4.3.5"/>
    </reaction>
</comment>
<dbReference type="Pfam" id="PF01243">
    <property type="entry name" value="PNPOx_N"/>
    <property type="match status" value="1"/>
</dbReference>
<dbReference type="SUPFAM" id="SSF50475">
    <property type="entry name" value="FMN-binding split barrel"/>
    <property type="match status" value="1"/>
</dbReference>
<dbReference type="HAMAP" id="MF_01629">
    <property type="entry name" value="PdxH"/>
    <property type="match status" value="1"/>
</dbReference>
<evidence type="ECO:0000256" key="3">
    <source>
        <dbReference type="ARBA" id="ARBA00022643"/>
    </source>
</evidence>
<feature type="binding site" evidence="6">
    <location>
        <begin position="24"/>
        <end position="27"/>
    </location>
    <ligand>
        <name>substrate</name>
    </ligand>
</feature>
<dbReference type="InterPro" id="IPR019740">
    <property type="entry name" value="Pyridox_Oxase_CS"/>
</dbReference>
<dbReference type="GO" id="GO:0010181">
    <property type="term" value="F:FMN binding"/>
    <property type="evidence" value="ECO:0007669"/>
    <property type="project" value="UniProtKB-UniRule"/>
</dbReference>
<dbReference type="AlphaFoldDB" id="A0A1I0TZQ6"/>
<dbReference type="InterPro" id="IPR019576">
    <property type="entry name" value="Pyridoxamine_oxidase_dimer_C"/>
</dbReference>
<evidence type="ECO:0000256" key="7">
    <source>
        <dbReference type="PIRSR" id="PIRSR000190-2"/>
    </source>
</evidence>
<dbReference type="PANTHER" id="PTHR10851:SF0">
    <property type="entry name" value="PYRIDOXINE-5'-PHOSPHATE OXIDASE"/>
    <property type="match status" value="1"/>
</dbReference>
<accession>A0A1I0TZQ6</accession>
<dbReference type="PROSITE" id="PS01064">
    <property type="entry name" value="PYRIDOX_OXIDASE"/>
    <property type="match status" value="1"/>
</dbReference>
<dbReference type="EMBL" id="FOJN01000011">
    <property type="protein sequence ID" value="SFA57113.1"/>
    <property type="molecule type" value="Genomic_DNA"/>
</dbReference>
<dbReference type="EC" id="1.4.3.5" evidence="5"/>
<dbReference type="NCBIfam" id="TIGR00558">
    <property type="entry name" value="pdxH"/>
    <property type="match status" value="1"/>
</dbReference>
<dbReference type="UniPathway" id="UPA01068">
    <property type="reaction ID" value="UER00304"/>
</dbReference>
<feature type="binding site" evidence="5 7">
    <location>
        <begin position="157"/>
        <end position="158"/>
    </location>
    <ligand>
        <name>FMN</name>
        <dbReference type="ChEBI" id="CHEBI:58210"/>
    </ligand>
</feature>
<feature type="binding site" evidence="5 6">
    <location>
        <position position="148"/>
    </location>
    <ligand>
        <name>substrate</name>
    </ligand>
</feature>
<dbReference type="Pfam" id="PF10590">
    <property type="entry name" value="PNP_phzG_C"/>
    <property type="match status" value="1"/>
</dbReference>
<feature type="binding site" evidence="5 7">
    <location>
        <position position="212"/>
    </location>
    <ligand>
        <name>FMN</name>
        <dbReference type="ChEBI" id="CHEBI:58210"/>
    </ligand>
</feature>
<evidence type="ECO:0000259" key="8">
    <source>
        <dbReference type="Pfam" id="PF01243"/>
    </source>
</evidence>
<feature type="binding site" evidence="5 7">
    <location>
        <begin position="93"/>
        <end position="94"/>
    </location>
    <ligand>
        <name>FMN</name>
        <dbReference type="ChEBI" id="CHEBI:58210"/>
    </ligand>
</feature>
<evidence type="ECO:0000256" key="1">
    <source>
        <dbReference type="ARBA" id="ARBA00007301"/>
    </source>
</evidence>
<feature type="binding site" evidence="5 6">
    <location>
        <position position="83"/>
    </location>
    <ligand>
        <name>substrate</name>
    </ligand>
</feature>
<feature type="binding site" evidence="5 6">
    <location>
        <position position="144"/>
    </location>
    <ligand>
        <name>substrate</name>
    </ligand>
</feature>
<feature type="binding site" evidence="5 7">
    <location>
        <begin position="78"/>
        <end position="83"/>
    </location>
    <ligand>
        <name>FMN</name>
        <dbReference type="ChEBI" id="CHEBI:58210"/>
    </ligand>
</feature>
<organism evidence="10 11">
    <name type="scientific">Rhodococcoides kroppenstedtii</name>
    <dbReference type="NCBI Taxonomy" id="293050"/>
    <lineage>
        <taxon>Bacteria</taxon>
        <taxon>Bacillati</taxon>
        <taxon>Actinomycetota</taxon>
        <taxon>Actinomycetes</taxon>
        <taxon>Mycobacteriales</taxon>
        <taxon>Nocardiaceae</taxon>
        <taxon>Rhodococcoides</taxon>
    </lineage>
</organism>
<evidence type="ECO:0000256" key="2">
    <source>
        <dbReference type="ARBA" id="ARBA00022630"/>
    </source>
</evidence>
<comment type="pathway">
    <text evidence="5">Cofactor metabolism; pyridoxal 5'-phosphate salvage; pyridoxal 5'-phosphate from pyridoxine 5'-phosphate: step 1/1.</text>
</comment>
<feature type="domain" description="Pyridoxine 5'-phosphate oxidase dimerisation C-terminal" evidence="9">
    <location>
        <begin position="189"/>
        <end position="227"/>
    </location>
</feature>
<proteinExistence type="inferred from homology"/>
<dbReference type="GO" id="GO:0008615">
    <property type="term" value="P:pyridoxine biosynthetic process"/>
    <property type="evidence" value="ECO:0007669"/>
    <property type="project" value="UniProtKB-UniRule"/>
</dbReference>
<dbReference type="InterPro" id="IPR012349">
    <property type="entry name" value="Split_barrel_FMN-bd"/>
</dbReference>
<comment type="function">
    <text evidence="5">Catalyzes the oxidation of either pyridoxine 5'-phosphate (PNP) or pyridoxamine 5'-phosphate (PMP) into pyridoxal 5'-phosphate (PLP).</text>
</comment>
<dbReference type="Proteomes" id="UP000182054">
    <property type="component" value="Unassembled WGS sequence"/>
</dbReference>
<evidence type="ECO:0000313" key="11">
    <source>
        <dbReference type="Proteomes" id="UP000182054"/>
    </source>
</evidence>
<keyword evidence="3 5" id="KW-0288">FMN</keyword>
<dbReference type="InterPro" id="IPR011576">
    <property type="entry name" value="Pyridox_Oxase_N"/>
</dbReference>
<protein>
    <recommendedName>
        <fullName evidence="5">Pyridoxine/pyridoxamine 5'-phosphate oxidase</fullName>
        <ecNumber evidence="5">1.4.3.5</ecNumber>
    </recommendedName>
    <alternativeName>
        <fullName evidence="5">PNP/PMP oxidase</fullName>
        <shortName evidence="5">PNPOx</shortName>
    </alternativeName>
    <alternativeName>
        <fullName evidence="5">Pyridoxal 5'-phosphate synthase</fullName>
    </alternativeName>
</protein>
<evidence type="ECO:0000256" key="5">
    <source>
        <dbReference type="HAMAP-Rule" id="MF_01629"/>
    </source>
</evidence>
<evidence type="ECO:0000256" key="4">
    <source>
        <dbReference type="ARBA" id="ARBA00023002"/>
    </source>
</evidence>